<evidence type="ECO:0008006" key="3">
    <source>
        <dbReference type="Google" id="ProtNLM"/>
    </source>
</evidence>
<dbReference type="Gene3D" id="3.30.1240.10">
    <property type="match status" value="1"/>
</dbReference>
<dbReference type="Proteomes" id="UP000198304">
    <property type="component" value="Unassembled WGS sequence"/>
</dbReference>
<dbReference type="SFLD" id="SFLDG01144">
    <property type="entry name" value="C2.B.4:_PGP_Like"/>
    <property type="match status" value="1"/>
</dbReference>
<dbReference type="PROSITE" id="PS01229">
    <property type="entry name" value="COF_2"/>
    <property type="match status" value="1"/>
</dbReference>
<reference evidence="1 2" key="1">
    <citation type="submission" date="2017-06" db="EMBL/GenBank/DDBJ databases">
        <authorList>
            <person name="Kim H.J."/>
            <person name="Triplett B.A."/>
        </authorList>
    </citation>
    <scope>NUCLEOTIDE SEQUENCE [LARGE SCALE GENOMIC DNA]</scope>
    <source>
        <strain evidence="1 2">SCA</strain>
    </source>
</reference>
<dbReference type="SUPFAM" id="SSF56784">
    <property type="entry name" value="HAD-like"/>
    <property type="match status" value="1"/>
</dbReference>
<dbReference type="Pfam" id="PF08282">
    <property type="entry name" value="Hydrolase_3"/>
    <property type="match status" value="1"/>
</dbReference>
<dbReference type="PROSITE" id="PS01228">
    <property type="entry name" value="COF_1"/>
    <property type="match status" value="1"/>
</dbReference>
<dbReference type="PANTHER" id="PTHR10000:SF8">
    <property type="entry name" value="HAD SUPERFAMILY HYDROLASE-LIKE, TYPE 3"/>
    <property type="match status" value="1"/>
</dbReference>
<keyword evidence="2" id="KW-1185">Reference proteome</keyword>
<accession>A0A239AGL3</accession>
<dbReference type="SFLD" id="SFLDG01140">
    <property type="entry name" value="C2.B:_Phosphomannomutase_and_P"/>
    <property type="match status" value="1"/>
</dbReference>
<dbReference type="InterPro" id="IPR006379">
    <property type="entry name" value="HAD-SF_hydro_IIB"/>
</dbReference>
<dbReference type="InterPro" id="IPR036412">
    <property type="entry name" value="HAD-like_sf"/>
</dbReference>
<proteinExistence type="predicted"/>
<gene>
    <name evidence="1" type="ORF">SAMN05446037_100220</name>
</gene>
<dbReference type="EMBL" id="FZOJ01000002">
    <property type="protein sequence ID" value="SNR94690.1"/>
    <property type="molecule type" value="Genomic_DNA"/>
</dbReference>
<dbReference type="SFLD" id="SFLDS00003">
    <property type="entry name" value="Haloacid_Dehalogenase"/>
    <property type="match status" value="1"/>
</dbReference>
<dbReference type="AlphaFoldDB" id="A0A239AGL3"/>
<dbReference type="Gene3D" id="3.40.50.1000">
    <property type="entry name" value="HAD superfamily/HAD-like"/>
    <property type="match status" value="1"/>
</dbReference>
<dbReference type="RefSeq" id="WP_089281230.1">
    <property type="nucleotide sequence ID" value="NZ_FZOJ01000002.1"/>
</dbReference>
<organism evidence="1 2">
    <name type="scientific">Anaerovirgula multivorans</name>
    <dbReference type="NCBI Taxonomy" id="312168"/>
    <lineage>
        <taxon>Bacteria</taxon>
        <taxon>Bacillati</taxon>
        <taxon>Bacillota</taxon>
        <taxon>Clostridia</taxon>
        <taxon>Peptostreptococcales</taxon>
        <taxon>Natronincolaceae</taxon>
        <taxon>Anaerovirgula</taxon>
    </lineage>
</organism>
<evidence type="ECO:0000313" key="1">
    <source>
        <dbReference type="EMBL" id="SNR94690.1"/>
    </source>
</evidence>
<protein>
    <recommendedName>
        <fullName evidence="3">Cof subfamily of IIB subfamily of haloacid dehalogenase superfamily/HAD-superfamily hydrolase, subfamily IIB</fullName>
    </recommendedName>
</protein>
<name>A0A239AGL3_9FIRM</name>
<dbReference type="GO" id="GO:0005829">
    <property type="term" value="C:cytosol"/>
    <property type="evidence" value="ECO:0007669"/>
    <property type="project" value="TreeGrafter"/>
</dbReference>
<dbReference type="GO" id="GO:0016791">
    <property type="term" value="F:phosphatase activity"/>
    <property type="evidence" value="ECO:0007669"/>
    <property type="project" value="TreeGrafter"/>
</dbReference>
<dbReference type="InterPro" id="IPR023214">
    <property type="entry name" value="HAD_sf"/>
</dbReference>
<dbReference type="OrthoDB" id="9781413at2"/>
<evidence type="ECO:0000313" key="2">
    <source>
        <dbReference type="Proteomes" id="UP000198304"/>
    </source>
</evidence>
<dbReference type="NCBIfam" id="TIGR00099">
    <property type="entry name" value="Cof-subfamily"/>
    <property type="match status" value="1"/>
</dbReference>
<sequence>MIYKLLATDMDGTLLMNNKVLSQENIEALKRAKNQGVEIVICTGRPYPNVKPYLEQLGFDCWVITNNGAVIRNKEGKIISAVYMKPKALEEAIVLLQKENIYFHVSDEKYTYIKSYRERIKNIQRLILQTGVSNLKAHLLSTWFVFFNGSHKKVNFSSFIRDGGKAASIFILSKCQQQLQNISKKLKDIKAIDITSSGYDNVEVLDENATKGKALQQLAKVLNINQEAIIAVGDNYNDLSMIEYAGLGVAMNNAEKAVIEKANWVTKSNEEHGIAHLVRHFIEAPHEAVEM</sequence>
<dbReference type="GO" id="GO:0000287">
    <property type="term" value="F:magnesium ion binding"/>
    <property type="evidence" value="ECO:0007669"/>
    <property type="project" value="TreeGrafter"/>
</dbReference>
<dbReference type="CDD" id="cd07516">
    <property type="entry name" value="HAD_Pase"/>
    <property type="match status" value="1"/>
</dbReference>
<dbReference type="NCBIfam" id="TIGR01484">
    <property type="entry name" value="HAD-SF-IIB"/>
    <property type="match status" value="1"/>
</dbReference>
<dbReference type="PANTHER" id="PTHR10000">
    <property type="entry name" value="PHOSPHOSERINE PHOSPHATASE"/>
    <property type="match status" value="1"/>
</dbReference>
<dbReference type="InterPro" id="IPR000150">
    <property type="entry name" value="Cof"/>
</dbReference>